<evidence type="ECO:0000256" key="2">
    <source>
        <dbReference type="ARBA" id="ARBA00022729"/>
    </source>
</evidence>
<dbReference type="PANTHER" id="PTHR42970">
    <property type="entry name" value="PECTATE LYASE C-RELATED"/>
    <property type="match status" value="1"/>
</dbReference>
<feature type="domain" description="Fibronectin type-III" evidence="6">
    <location>
        <begin position="576"/>
        <end position="664"/>
    </location>
</feature>
<dbReference type="SUPFAM" id="SSF49384">
    <property type="entry name" value="Carbohydrate-binding domain"/>
    <property type="match status" value="2"/>
</dbReference>
<feature type="chain" id="PRO_5015551122" evidence="5">
    <location>
        <begin position="25"/>
        <end position="1577"/>
    </location>
</feature>
<dbReference type="InterPro" id="IPR001956">
    <property type="entry name" value="CBM3"/>
</dbReference>
<name>A0A2T5JG76_9SPHI</name>
<dbReference type="OrthoDB" id="9814380at2"/>
<dbReference type="Pfam" id="PF18962">
    <property type="entry name" value="Por_Secre_tail"/>
    <property type="match status" value="1"/>
</dbReference>
<dbReference type="InterPro" id="IPR008965">
    <property type="entry name" value="CBM2/CBM3_carb-bd_dom_sf"/>
</dbReference>
<feature type="domain" description="Fibronectin type-III" evidence="6">
    <location>
        <begin position="469"/>
        <end position="564"/>
    </location>
</feature>
<dbReference type="InterPro" id="IPR008964">
    <property type="entry name" value="Invasin/intimin_cell_adhesion"/>
</dbReference>
<dbReference type="InterPro" id="IPR013783">
    <property type="entry name" value="Ig-like_fold"/>
</dbReference>
<evidence type="ECO:0000259" key="6">
    <source>
        <dbReference type="PROSITE" id="PS50853"/>
    </source>
</evidence>
<dbReference type="InterPro" id="IPR012334">
    <property type="entry name" value="Pectin_lyas_fold"/>
</dbReference>
<dbReference type="InterPro" id="IPR052063">
    <property type="entry name" value="Polysaccharide_Lyase_1"/>
</dbReference>
<comment type="caution">
    <text evidence="8">The sequence shown here is derived from an EMBL/GenBank/DDBJ whole genome shotgun (WGS) entry which is preliminary data.</text>
</comment>
<dbReference type="SUPFAM" id="SSF49373">
    <property type="entry name" value="Invasin/intimin cell-adhesion fragments"/>
    <property type="match status" value="2"/>
</dbReference>
<protein>
    <submittedName>
        <fullName evidence="8">Cellulose binding domain-containing protein</fullName>
    </submittedName>
</protein>
<keyword evidence="2 5" id="KW-0732">Signal</keyword>
<dbReference type="SUPFAM" id="SSF49265">
    <property type="entry name" value="Fibronectin type III"/>
    <property type="match status" value="1"/>
</dbReference>
<accession>A0A2T5JG76</accession>
<dbReference type="InterPro" id="IPR006558">
    <property type="entry name" value="LamG-like"/>
</dbReference>
<dbReference type="NCBIfam" id="TIGR04183">
    <property type="entry name" value="Por_Secre_tail"/>
    <property type="match status" value="1"/>
</dbReference>
<dbReference type="Pfam" id="PF13385">
    <property type="entry name" value="Laminin_G_3"/>
    <property type="match status" value="1"/>
</dbReference>
<sequence>MRIFTLKRCQLALIALLGAWQAKAQTPAFPGAMGFGKYAPGVRGSSTREVYVVTNLNDSGTGSFRDAVSKSGRVVVFAVGGIVKLTTDVSVASNITIAGQTAPGDGIVFFNKGISFTGADNTICRFLRIRLGATGNSGNDATGLAHGRNIIFDHLSVSWGMDENFSINWDNKGNSPDNITIQNSIIGQGLFRENHSAGGLIQTPDGGRVSLLQNLYMSNKTRNPKVKGVNEFVNNVVYDWGNGHRLDQDFNYEWAADAYIMGGSTGVSEVNVINNYFVGGPLTPPTKTTPFSRGTGTFNIYGSGNYFDNNQNGALDGAEVPFDSTGYPGITAEAFKQQPFLYPTINPTMTAAQAYQHVLDSVGAWYPRRDQVDGLMLDEVASKGTKGMYVYRETDLPFSNGGLGNVFGAPAPLDTDGDGMPDAWEDANGLNKNDKSDAVAFSTNDPRYLNIEMYINSLVSTPPPVFIKPPTNLALTATSVETPPSSKVKLTWVDNADNETNFVVERSTNGSTFTDIAHPNANALTYTDSVGLVPNTTYYYRVKAVNATDVSAYTSVVSIATPPVPTAPALTANPTPTNGFQYASLTSGKLTLKWTGGTNTLTYSVYLGTDTASMVKQGDVAYSTAPSYTTGVLNDNTVYYWRVDAVNAKGLAKGQVWSFRTPPIIPQGLVGNWAFDEPLDAGTTQVADSTAYNNTGALGLDADNNVRIVGKIKNGLDFASADPSIYVVRLPNQDQLYLDKSSFSISFWMKAPATLLPQDNNTSAYLLCKGSITRNATTGALGKRFDIEFKNKQIRFAIDDDNDAGGGGKDELQVNGVPFFTNNWTHVVVVRDVTSKKLLMYMNGTQVGSVAISKANSGIGEASALVLGNIGELEFLATTNKPAPYKGMLDEVKVYNYVLSPSEITALASVKNTQTIAFTAIPEQKVDAADFAPQAIASSGLPVTLSSSDTTVATIVNGKIHIIAAGTANITAKQGGDANYYAAANASQQLKVTKYNQTIDFAAIAEQKVDAADFAPQVVASSGLPVTLSSSDTTVATIVNGKIHVVAAGMANIMAKQNGNAKYYSADSTSQQLTVTKYKQTIAFSTLPGKIAGDADFSISATASSGLPVTFTSSNNSVATVSGNTVHITGTGSVLIKATQAGNAHYADTSSTQTLTVRNLNVQVQALDGDNGKLTNNTIRPYLKLVNSDSVAVTYNQLTARYWFTAENFTGINTFIDYAQMGSGNVSMQYVALSQPRNGALGYVEYTFTGNTSLAAGANSGPIQSRVANKDWSDLSEADDYSYPGSTSTYTANPHITLYRNGLLIYGQEPEVAPAVAKVNVTYQSQNGGNNTIGTYLAVNNTGNVPLNYGDLKVRYWFTKEGTASLNYTVDYAKLGNSQISGTFAPISPVQNADTYLELSFASSAGALSPLSSTGNIQYRITKTDWSAFTQTNDYSYLARTSAMQENSHIAVYYQGQLIYGTEPGTNGTNALALNNYAASMLAPVQNGSSLANDLPESILVYPNPLASSRQLSVNLTSDLLNKDINLKIVNSFGQVMQTNSFHGNNGSISFAVNGNYMPGVYFIKVNDKPMVRLLVN</sequence>
<dbReference type="Gene3D" id="2.160.20.10">
    <property type="entry name" value="Single-stranded right-handed beta-helix, Pectin lyase-like"/>
    <property type="match status" value="1"/>
</dbReference>
<evidence type="ECO:0000259" key="7">
    <source>
        <dbReference type="PROSITE" id="PS51172"/>
    </source>
</evidence>
<feature type="signal peptide" evidence="5">
    <location>
        <begin position="1"/>
        <end position="24"/>
    </location>
</feature>
<dbReference type="GO" id="GO:0004553">
    <property type="term" value="F:hydrolase activity, hydrolyzing O-glycosyl compounds"/>
    <property type="evidence" value="ECO:0007669"/>
    <property type="project" value="UniProtKB-ARBA"/>
</dbReference>
<evidence type="ECO:0000256" key="5">
    <source>
        <dbReference type="SAM" id="SignalP"/>
    </source>
</evidence>
<dbReference type="Gene3D" id="2.60.40.710">
    <property type="entry name" value="Endoglucanase-like"/>
    <property type="match status" value="2"/>
</dbReference>
<dbReference type="PROSITE" id="PS51172">
    <property type="entry name" value="CBM3"/>
    <property type="match status" value="2"/>
</dbReference>
<dbReference type="GO" id="GO:0030248">
    <property type="term" value="F:cellulose binding"/>
    <property type="evidence" value="ECO:0007669"/>
    <property type="project" value="InterPro"/>
</dbReference>
<feature type="domain" description="CBM3" evidence="7">
    <location>
        <begin position="1313"/>
        <end position="1465"/>
    </location>
</feature>
<dbReference type="GO" id="GO:0005975">
    <property type="term" value="P:carbohydrate metabolic process"/>
    <property type="evidence" value="ECO:0007669"/>
    <property type="project" value="InterPro"/>
</dbReference>
<dbReference type="RefSeq" id="WP_146166458.1">
    <property type="nucleotide sequence ID" value="NZ_CP160205.1"/>
</dbReference>
<evidence type="ECO:0000313" key="9">
    <source>
        <dbReference type="Proteomes" id="UP000244168"/>
    </source>
</evidence>
<dbReference type="InterPro" id="IPR026444">
    <property type="entry name" value="Secre_tail"/>
</dbReference>
<dbReference type="CDD" id="cd00063">
    <property type="entry name" value="FN3"/>
    <property type="match status" value="1"/>
</dbReference>
<evidence type="ECO:0000313" key="8">
    <source>
        <dbReference type="EMBL" id="PTR01428.1"/>
    </source>
</evidence>
<dbReference type="SMART" id="SM00060">
    <property type="entry name" value="FN3"/>
    <property type="match status" value="2"/>
</dbReference>
<dbReference type="InterPro" id="IPR003961">
    <property type="entry name" value="FN3_dom"/>
</dbReference>
<dbReference type="Gene3D" id="2.60.120.200">
    <property type="match status" value="1"/>
</dbReference>
<evidence type="ECO:0000256" key="1">
    <source>
        <dbReference type="ARBA" id="ARBA00022723"/>
    </source>
</evidence>
<dbReference type="InterPro" id="IPR036116">
    <property type="entry name" value="FN3_sf"/>
</dbReference>
<dbReference type="InterPro" id="IPR011050">
    <property type="entry name" value="Pectin_lyase_fold/virulence"/>
</dbReference>
<evidence type="ECO:0000256" key="4">
    <source>
        <dbReference type="ARBA" id="ARBA00023180"/>
    </source>
</evidence>
<feature type="domain" description="CBM3" evidence="7">
    <location>
        <begin position="1159"/>
        <end position="1311"/>
    </location>
</feature>
<dbReference type="SUPFAM" id="SSF49899">
    <property type="entry name" value="Concanavalin A-like lectins/glucanases"/>
    <property type="match status" value="1"/>
</dbReference>
<evidence type="ECO:0000256" key="3">
    <source>
        <dbReference type="ARBA" id="ARBA00023157"/>
    </source>
</evidence>
<dbReference type="EMBL" id="QAOQ01000001">
    <property type="protein sequence ID" value="PTR01428.1"/>
    <property type="molecule type" value="Genomic_DNA"/>
</dbReference>
<dbReference type="Proteomes" id="UP000244168">
    <property type="component" value="Unassembled WGS sequence"/>
</dbReference>
<dbReference type="SMART" id="SM01067">
    <property type="entry name" value="CBM_3"/>
    <property type="match status" value="2"/>
</dbReference>
<organism evidence="8 9">
    <name type="scientific">Mucilaginibacter yixingensis</name>
    <dbReference type="NCBI Taxonomy" id="1295612"/>
    <lineage>
        <taxon>Bacteria</taxon>
        <taxon>Pseudomonadati</taxon>
        <taxon>Bacteroidota</taxon>
        <taxon>Sphingobacteriia</taxon>
        <taxon>Sphingobacteriales</taxon>
        <taxon>Sphingobacteriaceae</taxon>
        <taxon>Mucilaginibacter</taxon>
    </lineage>
</organism>
<dbReference type="Gene3D" id="2.60.40.1080">
    <property type="match status" value="2"/>
</dbReference>
<keyword evidence="4" id="KW-0325">Glycoprotein</keyword>
<reference evidence="8 9" key="1">
    <citation type="submission" date="2018-04" db="EMBL/GenBank/DDBJ databases">
        <title>Genomic Encyclopedia of Archaeal and Bacterial Type Strains, Phase II (KMG-II): from individual species to whole genera.</title>
        <authorList>
            <person name="Goeker M."/>
        </authorList>
    </citation>
    <scope>NUCLEOTIDE SEQUENCE [LARGE SCALE GENOMIC DNA]</scope>
    <source>
        <strain evidence="8 9">DSM 26809</strain>
    </source>
</reference>
<dbReference type="PANTHER" id="PTHR42970:SF1">
    <property type="entry name" value="PECTATE LYASE C-RELATED"/>
    <property type="match status" value="1"/>
</dbReference>
<keyword evidence="3" id="KW-1015">Disulfide bond</keyword>
<keyword evidence="1" id="KW-0479">Metal-binding</keyword>
<dbReference type="InterPro" id="IPR013320">
    <property type="entry name" value="ConA-like_dom_sf"/>
</dbReference>
<dbReference type="PROSITE" id="PS50853">
    <property type="entry name" value="FN3"/>
    <property type="match status" value="2"/>
</dbReference>
<gene>
    <name evidence="8" type="ORF">C8P68_101662</name>
</gene>
<keyword evidence="9" id="KW-1185">Reference proteome</keyword>
<dbReference type="GO" id="GO:0046872">
    <property type="term" value="F:metal ion binding"/>
    <property type="evidence" value="ECO:0007669"/>
    <property type="project" value="UniProtKB-KW"/>
</dbReference>
<dbReference type="Pfam" id="PF00942">
    <property type="entry name" value="CBM_3"/>
    <property type="match status" value="2"/>
</dbReference>
<dbReference type="SMART" id="SM00560">
    <property type="entry name" value="LamGL"/>
    <property type="match status" value="1"/>
</dbReference>
<dbReference type="InterPro" id="IPR036966">
    <property type="entry name" value="CBM3_sf"/>
</dbReference>
<dbReference type="Gene3D" id="2.60.40.10">
    <property type="entry name" value="Immunoglobulins"/>
    <property type="match status" value="2"/>
</dbReference>
<dbReference type="SUPFAM" id="SSF51126">
    <property type="entry name" value="Pectin lyase-like"/>
    <property type="match status" value="1"/>
</dbReference>
<proteinExistence type="predicted"/>